<organism evidence="4 5">
    <name type="scientific">Heracleum sosnowskyi</name>
    <dbReference type="NCBI Taxonomy" id="360622"/>
    <lineage>
        <taxon>Eukaryota</taxon>
        <taxon>Viridiplantae</taxon>
        <taxon>Streptophyta</taxon>
        <taxon>Embryophyta</taxon>
        <taxon>Tracheophyta</taxon>
        <taxon>Spermatophyta</taxon>
        <taxon>Magnoliopsida</taxon>
        <taxon>eudicotyledons</taxon>
        <taxon>Gunneridae</taxon>
        <taxon>Pentapetalae</taxon>
        <taxon>asterids</taxon>
        <taxon>campanulids</taxon>
        <taxon>Apiales</taxon>
        <taxon>Apiaceae</taxon>
        <taxon>Apioideae</taxon>
        <taxon>apioid superclade</taxon>
        <taxon>Tordylieae</taxon>
        <taxon>Tordyliinae</taxon>
        <taxon>Heracleum</taxon>
    </lineage>
</organism>
<dbReference type="InterPro" id="IPR036612">
    <property type="entry name" value="KH_dom_type_1_sf"/>
</dbReference>
<dbReference type="PROSITE" id="PS50084">
    <property type="entry name" value="KH_TYPE_1"/>
    <property type="match status" value="4"/>
</dbReference>
<dbReference type="CDD" id="cd22459">
    <property type="entry name" value="KH-I_PEPPER_rpt1_like"/>
    <property type="match status" value="2"/>
</dbReference>
<dbReference type="InterPro" id="IPR004088">
    <property type="entry name" value="KH_dom_type_1"/>
</dbReference>
<name>A0AAD8HH02_9APIA</name>
<dbReference type="Proteomes" id="UP001237642">
    <property type="component" value="Unassembled WGS sequence"/>
</dbReference>
<feature type="domain" description="K Homology" evidence="3">
    <location>
        <begin position="303"/>
        <end position="376"/>
    </location>
</feature>
<gene>
    <name evidence="4" type="ORF">POM88_042004</name>
</gene>
<evidence type="ECO:0000313" key="4">
    <source>
        <dbReference type="EMBL" id="KAK1366443.1"/>
    </source>
</evidence>
<sequence length="636" mass="69783">MDRSRFNRYHNVEPYSRPKPRYDAVVNHRRGAGPVRNFQDSNSPVTTSYRILCHDNKIGVVIGQSGSIVNSIRQNTGAWINVLELVPGDEERIIEISDTRRRDEGRMNSFSPAQEALFAIHERIIESDLGPGGSNVGFGLEEGECGVRGGGTRVVTRLVVLKMHVGSLLGKGGKIIEQMRMETKAHIRVLPRDHSLPKCVAMSEEIVQVGGDTNAVKHAIRIISSRLRESQHRDRINFHGQLPSPERFFPPHRTFMEEPSSESQISANLVGARGNKYLSLQSADTMVSAPVPMIGNSQKCFGENLVFRILCPVDKINSVVGESDGIIKLLQTEIGVAVKVLDPVVGASEQIIVISSEEGPDDELFPAQEALLHIQTCIVDLLPDKENIITTRLLVPSGKIGCLEGNNGLLSEMRKLSGVNVQILPNEKRPLCASGNDELLQIEGEIKVAREALVKVTSKLRSCLYQEYFQKETPTPPTSATSSVGSEFALEVASSYDATPSQETYVGNNPSTYSQSVHNVLKRTKYSGGSVWEAVKQTEKKHHENVPSSLNRFHGPLVTRSILEVVIPQYAVPKLISKSKNKLSQISELSGATVKLIEDGSEAKDNIVQISGTPEQAERAQSLLQGFILSTQEDGP</sequence>
<reference evidence="4" key="1">
    <citation type="submission" date="2023-02" db="EMBL/GenBank/DDBJ databases">
        <title>Genome of toxic invasive species Heracleum sosnowskyi carries increased number of genes despite the absence of recent whole-genome duplications.</title>
        <authorList>
            <person name="Schelkunov M."/>
            <person name="Shtratnikova V."/>
            <person name="Makarenko M."/>
            <person name="Klepikova A."/>
            <person name="Omelchenko D."/>
            <person name="Novikova G."/>
            <person name="Obukhova E."/>
            <person name="Bogdanov V."/>
            <person name="Penin A."/>
            <person name="Logacheva M."/>
        </authorList>
    </citation>
    <scope>NUCLEOTIDE SEQUENCE</scope>
    <source>
        <strain evidence="4">Hsosn_3</strain>
        <tissue evidence="4">Leaf</tissue>
    </source>
</reference>
<feature type="domain" description="K Homology" evidence="3">
    <location>
        <begin position="559"/>
        <end position="629"/>
    </location>
</feature>
<keyword evidence="2" id="KW-0694">RNA-binding</keyword>
<protein>
    <submittedName>
        <fullName evidence="4">RNA-binding KH domain-containing protein RCF3</fullName>
    </submittedName>
</protein>
<dbReference type="EMBL" id="JAUIZM010000009">
    <property type="protein sequence ID" value="KAK1366443.1"/>
    <property type="molecule type" value="Genomic_DNA"/>
</dbReference>
<dbReference type="PANTHER" id="PTHR10288">
    <property type="entry name" value="KH DOMAIN CONTAINING RNA BINDING PROTEIN"/>
    <property type="match status" value="1"/>
</dbReference>
<dbReference type="GO" id="GO:0003723">
    <property type="term" value="F:RNA binding"/>
    <property type="evidence" value="ECO:0007669"/>
    <property type="project" value="UniProtKB-UniRule"/>
</dbReference>
<accession>A0AAD8HH02</accession>
<dbReference type="SUPFAM" id="SSF54791">
    <property type="entry name" value="Eukaryotic type KH-domain (KH-domain type I)"/>
    <property type="match status" value="5"/>
</dbReference>
<comment type="caution">
    <text evidence="4">The sequence shown here is derived from an EMBL/GenBank/DDBJ whole genome shotgun (WGS) entry which is preliminary data.</text>
</comment>
<dbReference type="Gene3D" id="3.30.1370.10">
    <property type="entry name" value="K Homology domain, type 1"/>
    <property type="match status" value="3"/>
</dbReference>
<keyword evidence="1" id="KW-0677">Repeat</keyword>
<evidence type="ECO:0000313" key="5">
    <source>
        <dbReference type="Proteomes" id="UP001237642"/>
    </source>
</evidence>
<dbReference type="InterPro" id="IPR004087">
    <property type="entry name" value="KH_dom"/>
</dbReference>
<keyword evidence="5" id="KW-1185">Reference proteome</keyword>
<proteinExistence type="predicted"/>
<dbReference type="AlphaFoldDB" id="A0AAD8HH02"/>
<evidence type="ECO:0000256" key="1">
    <source>
        <dbReference type="ARBA" id="ARBA00022737"/>
    </source>
</evidence>
<evidence type="ECO:0000256" key="2">
    <source>
        <dbReference type="PROSITE-ProRule" id="PRU00117"/>
    </source>
</evidence>
<reference evidence="4" key="2">
    <citation type="submission" date="2023-05" db="EMBL/GenBank/DDBJ databases">
        <authorList>
            <person name="Schelkunov M.I."/>
        </authorList>
    </citation>
    <scope>NUCLEOTIDE SEQUENCE</scope>
    <source>
        <strain evidence="4">Hsosn_3</strain>
        <tissue evidence="4">Leaf</tissue>
    </source>
</reference>
<dbReference type="CDD" id="cd22460">
    <property type="entry name" value="KH-I_PEPPER_rpt2_like"/>
    <property type="match status" value="1"/>
</dbReference>
<feature type="domain" description="K Homology" evidence="3">
    <location>
        <begin position="152"/>
        <end position="228"/>
    </location>
</feature>
<feature type="domain" description="K Homology" evidence="3">
    <location>
        <begin position="387"/>
        <end position="461"/>
    </location>
</feature>
<dbReference type="SMART" id="SM00322">
    <property type="entry name" value="KH"/>
    <property type="match status" value="5"/>
</dbReference>
<feature type="domain" description="K Homology" evidence="3">
    <location>
        <begin position="45"/>
        <end position="125"/>
    </location>
</feature>
<evidence type="ECO:0000259" key="3">
    <source>
        <dbReference type="SMART" id="SM00322"/>
    </source>
</evidence>
<dbReference type="Gene3D" id="3.30.310.210">
    <property type="match status" value="1"/>
</dbReference>
<dbReference type="Pfam" id="PF00013">
    <property type="entry name" value="KH_1"/>
    <property type="match status" value="4"/>
</dbReference>